<evidence type="ECO:0000313" key="1">
    <source>
        <dbReference type="EMBL" id="KAB8339170.1"/>
    </source>
</evidence>
<evidence type="ECO:0000313" key="2">
    <source>
        <dbReference type="Proteomes" id="UP000327013"/>
    </source>
</evidence>
<comment type="caution">
    <text evidence="1">The sequence shown here is derived from an EMBL/GenBank/DDBJ whole genome shotgun (WGS) entry which is preliminary data.</text>
</comment>
<organism evidence="1 2">
    <name type="scientific">Carpinus fangiana</name>
    <dbReference type="NCBI Taxonomy" id="176857"/>
    <lineage>
        <taxon>Eukaryota</taxon>
        <taxon>Viridiplantae</taxon>
        <taxon>Streptophyta</taxon>
        <taxon>Embryophyta</taxon>
        <taxon>Tracheophyta</taxon>
        <taxon>Spermatophyta</taxon>
        <taxon>Magnoliopsida</taxon>
        <taxon>eudicotyledons</taxon>
        <taxon>Gunneridae</taxon>
        <taxon>Pentapetalae</taxon>
        <taxon>rosids</taxon>
        <taxon>fabids</taxon>
        <taxon>Fagales</taxon>
        <taxon>Betulaceae</taxon>
        <taxon>Carpinus</taxon>
    </lineage>
</organism>
<reference evidence="1 2" key="1">
    <citation type="submission" date="2019-06" db="EMBL/GenBank/DDBJ databases">
        <title>A chromosomal-level reference genome of Carpinus fangiana (Coryloideae, Betulaceae).</title>
        <authorList>
            <person name="Yang X."/>
            <person name="Wang Z."/>
            <person name="Zhang L."/>
            <person name="Hao G."/>
            <person name="Liu J."/>
            <person name="Yang Y."/>
        </authorList>
    </citation>
    <scope>NUCLEOTIDE SEQUENCE [LARGE SCALE GENOMIC DNA]</scope>
    <source>
        <strain evidence="1">Cfa_2016G</strain>
        <tissue evidence="1">Leaf</tissue>
    </source>
</reference>
<accession>A0A5N6KRM0</accession>
<protein>
    <submittedName>
        <fullName evidence="1">Uncharacterized protein</fullName>
    </submittedName>
</protein>
<proteinExistence type="predicted"/>
<sequence>MSTSRVPSGGWMPAKKFHVSGVRSDRLGVHGIVGHGGVSSSVLESMPSRVPCLRHCLTLGLAPTSPSFSTIYMLNKAA</sequence>
<dbReference type="AlphaFoldDB" id="A0A5N6KRM0"/>
<gene>
    <name evidence="1" type="ORF">FH972_022105</name>
</gene>
<dbReference type="Proteomes" id="UP000327013">
    <property type="component" value="Unassembled WGS sequence"/>
</dbReference>
<name>A0A5N6KRM0_9ROSI</name>
<dbReference type="EMBL" id="VIBQ01000010">
    <property type="protein sequence ID" value="KAB8339170.1"/>
    <property type="molecule type" value="Genomic_DNA"/>
</dbReference>
<keyword evidence="2" id="KW-1185">Reference proteome</keyword>